<proteinExistence type="predicted"/>
<dbReference type="AlphaFoldDB" id="A0A7J6CAL4"/>
<reference evidence="2 3" key="1">
    <citation type="submission" date="2020-04" db="EMBL/GenBank/DDBJ databases">
        <title>Chromosome-level genome assembly of a cyprinid fish Onychostoma macrolepis by integration of Nanopore Sequencing, Bionano and Hi-C technology.</title>
        <authorList>
            <person name="Wang D."/>
        </authorList>
    </citation>
    <scope>NUCLEOTIDE SEQUENCE [LARGE SCALE GENOMIC DNA]</scope>
    <source>
        <strain evidence="2">SWU-2019</strain>
        <tissue evidence="2">Muscle</tissue>
    </source>
</reference>
<evidence type="ECO:0000313" key="3">
    <source>
        <dbReference type="Proteomes" id="UP000579812"/>
    </source>
</evidence>
<feature type="compositionally biased region" description="Basic and acidic residues" evidence="1">
    <location>
        <begin position="1"/>
        <end position="13"/>
    </location>
</feature>
<organism evidence="2 3">
    <name type="scientific">Onychostoma macrolepis</name>
    <dbReference type="NCBI Taxonomy" id="369639"/>
    <lineage>
        <taxon>Eukaryota</taxon>
        <taxon>Metazoa</taxon>
        <taxon>Chordata</taxon>
        <taxon>Craniata</taxon>
        <taxon>Vertebrata</taxon>
        <taxon>Euteleostomi</taxon>
        <taxon>Actinopterygii</taxon>
        <taxon>Neopterygii</taxon>
        <taxon>Teleostei</taxon>
        <taxon>Ostariophysi</taxon>
        <taxon>Cypriniformes</taxon>
        <taxon>Cyprinidae</taxon>
        <taxon>Acrossocheilinae</taxon>
        <taxon>Onychostoma</taxon>
    </lineage>
</organism>
<protein>
    <submittedName>
        <fullName evidence="2">Uncharacterized protein</fullName>
    </submittedName>
</protein>
<comment type="caution">
    <text evidence="2">The sequence shown here is derived from an EMBL/GenBank/DDBJ whole genome shotgun (WGS) entry which is preliminary data.</text>
</comment>
<name>A0A7J6CAL4_9TELE</name>
<keyword evidence="3" id="KW-1185">Reference proteome</keyword>
<accession>A0A7J6CAL4</accession>
<gene>
    <name evidence="2" type="ORF">G5714_015755</name>
</gene>
<evidence type="ECO:0000313" key="2">
    <source>
        <dbReference type="EMBL" id="KAF4102872.1"/>
    </source>
</evidence>
<feature type="compositionally biased region" description="Basic residues" evidence="1">
    <location>
        <begin position="14"/>
        <end position="30"/>
    </location>
</feature>
<evidence type="ECO:0000256" key="1">
    <source>
        <dbReference type="SAM" id="MobiDB-lite"/>
    </source>
</evidence>
<feature type="region of interest" description="Disordered" evidence="1">
    <location>
        <begin position="1"/>
        <end position="44"/>
    </location>
</feature>
<dbReference type="Proteomes" id="UP000579812">
    <property type="component" value="Unassembled WGS sequence"/>
</dbReference>
<dbReference type="EMBL" id="JAAMOB010000016">
    <property type="protein sequence ID" value="KAF4102872.1"/>
    <property type="molecule type" value="Genomic_DNA"/>
</dbReference>
<sequence length="222" mass="24660">MNCGREEGATDKFSRKKRKQVKRAEKRSRSNLKSGSINSLGEKLQRSAGPGIRIHLLRSKRPLPDDSHWKAFSGFFNILQAKDPCKGAKARHSATVLEEREHQADGQNMNPNPAAHILGLRASLALLRWAGLWTDPQPADKTLSPITIDCSSHASAAEQWIWPSLARLEPPAPLTAPPFVHHSDCCKSPRHAGQSTNKRTKRERKTDIKALPPASSNPIRRL</sequence>
<feature type="region of interest" description="Disordered" evidence="1">
    <location>
        <begin position="179"/>
        <end position="222"/>
    </location>
</feature>